<dbReference type="EMBL" id="CH476639">
    <property type="protein sequence ID" value="EDN96014.1"/>
    <property type="molecule type" value="Genomic_DNA"/>
</dbReference>
<keyword evidence="2" id="KW-1185">Reference proteome</keyword>
<dbReference type="AlphaFoldDB" id="A7F2S2"/>
<dbReference type="GeneID" id="5483416"/>
<proteinExistence type="predicted"/>
<protein>
    <submittedName>
        <fullName evidence="1">Uncharacterized protein</fullName>
    </submittedName>
</protein>
<organism evidence="1 2">
    <name type="scientific">Sclerotinia sclerotiorum (strain ATCC 18683 / 1980 / Ss-1)</name>
    <name type="common">White mold</name>
    <name type="synonym">Whetzelinia sclerotiorum</name>
    <dbReference type="NCBI Taxonomy" id="665079"/>
    <lineage>
        <taxon>Eukaryota</taxon>
        <taxon>Fungi</taxon>
        <taxon>Dikarya</taxon>
        <taxon>Ascomycota</taxon>
        <taxon>Pezizomycotina</taxon>
        <taxon>Leotiomycetes</taxon>
        <taxon>Helotiales</taxon>
        <taxon>Sclerotiniaceae</taxon>
        <taxon>Sclerotinia</taxon>
    </lineage>
</organism>
<gene>
    <name evidence="1" type="ORF">SS1G_12220</name>
</gene>
<evidence type="ECO:0000313" key="1">
    <source>
        <dbReference type="EMBL" id="EDN96014.1"/>
    </source>
</evidence>
<dbReference type="RefSeq" id="XP_001587190.1">
    <property type="nucleotide sequence ID" value="XM_001587140.1"/>
</dbReference>
<accession>A7F2S2</accession>
<reference evidence="2" key="1">
    <citation type="journal article" date="2011" name="PLoS Genet.">
        <title>Genomic analysis of the necrotrophic fungal pathogens Sclerotinia sclerotiorum and Botrytis cinerea.</title>
        <authorList>
            <person name="Amselem J."/>
            <person name="Cuomo C.A."/>
            <person name="van Kan J.A."/>
            <person name="Viaud M."/>
            <person name="Benito E.P."/>
            <person name="Couloux A."/>
            <person name="Coutinho P.M."/>
            <person name="de Vries R.P."/>
            <person name="Dyer P.S."/>
            <person name="Fillinger S."/>
            <person name="Fournier E."/>
            <person name="Gout L."/>
            <person name="Hahn M."/>
            <person name="Kohn L."/>
            <person name="Lapalu N."/>
            <person name="Plummer K.M."/>
            <person name="Pradier J.M."/>
            <person name="Quevillon E."/>
            <person name="Sharon A."/>
            <person name="Simon A."/>
            <person name="ten Have A."/>
            <person name="Tudzynski B."/>
            <person name="Tudzynski P."/>
            <person name="Wincker P."/>
            <person name="Andrew M."/>
            <person name="Anthouard V."/>
            <person name="Beever R.E."/>
            <person name="Beffa R."/>
            <person name="Benoit I."/>
            <person name="Bouzid O."/>
            <person name="Brault B."/>
            <person name="Chen Z."/>
            <person name="Choquer M."/>
            <person name="Collemare J."/>
            <person name="Cotton P."/>
            <person name="Danchin E.G."/>
            <person name="Da Silva C."/>
            <person name="Gautier A."/>
            <person name="Giraud C."/>
            <person name="Giraud T."/>
            <person name="Gonzalez C."/>
            <person name="Grossetete S."/>
            <person name="Guldener U."/>
            <person name="Henrissat B."/>
            <person name="Howlett B.J."/>
            <person name="Kodira C."/>
            <person name="Kretschmer M."/>
            <person name="Lappartient A."/>
            <person name="Leroch M."/>
            <person name="Levis C."/>
            <person name="Mauceli E."/>
            <person name="Neuveglise C."/>
            <person name="Oeser B."/>
            <person name="Pearson M."/>
            <person name="Poulain J."/>
            <person name="Poussereau N."/>
            <person name="Quesneville H."/>
            <person name="Rascle C."/>
            <person name="Schumacher J."/>
            <person name="Segurens B."/>
            <person name="Sexton A."/>
            <person name="Silva E."/>
            <person name="Sirven C."/>
            <person name="Soanes D.M."/>
            <person name="Talbot N.J."/>
            <person name="Templeton M."/>
            <person name="Yandava C."/>
            <person name="Yarden O."/>
            <person name="Zeng Q."/>
            <person name="Rollins J.A."/>
            <person name="Lebrun M.H."/>
            <person name="Dickman M."/>
        </authorList>
    </citation>
    <scope>NUCLEOTIDE SEQUENCE [LARGE SCALE GENOMIC DNA]</scope>
    <source>
        <strain evidence="2">ATCC 18683 / 1980 / Ss-1</strain>
    </source>
</reference>
<sequence length="76" mass="8372">MTRGVAGISENDLGIVKFGKQGIRITPVNVRRAKANVRSSDIVENRCWSFREERFVLAEEDMSNGSMVGEGTRGAD</sequence>
<name>A7F2S2_SCLS1</name>
<evidence type="ECO:0000313" key="2">
    <source>
        <dbReference type="Proteomes" id="UP000001312"/>
    </source>
</evidence>
<dbReference type="KEGG" id="ssl:SS1G_12220"/>
<dbReference type="HOGENOM" id="CLU_2655973_0_0_1"/>
<dbReference type="Proteomes" id="UP000001312">
    <property type="component" value="Unassembled WGS sequence"/>
</dbReference>
<dbReference type="InParanoid" id="A7F2S2"/>